<evidence type="ECO:0000256" key="1">
    <source>
        <dbReference type="SAM" id="Coils"/>
    </source>
</evidence>
<feature type="transmembrane region" description="Helical" evidence="2">
    <location>
        <begin position="6"/>
        <end position="26"/>
    </location>
</feature>
<sequence>MNLSFFSFRYLTILLQLNLYLSLSGVRPSFGFRLQKIRRLPFEIQIFIYVVVQLLFSLFICSVARSFFLLLMDELSRAVAQFYPTLGGNGGLGGMNGGFNPPPAPDNSSLLAAVAAASTEAGPSASEPNSHVLSEAQERLERLRQENRLRLQKNEKLLKIAEAGLQRLEESFEAIKERDAHRDEQARMQRQELFTLQGEVNRLIRFRK</sequence>
<dbReference type="AlphaFoldDB" id="A0A4P8PFQ7"/>
<feature type="coiled-coil region" evidence="1">
    <location>
        <begin position="133"/>
        <end position="178"/>
    </location>
</feature>
<dbReference type="EMBL" id="MG011535">
    <property type="protein sequence ID" value="QCQ81946.1"/>
    <property type="molecule type" value="Genomic_DNA"/>
</dbReference>
<name>A0A4P8PFQ7_AMMMO</name>
<keyword evidence="2" id="KW-0472">Membrane</keyword>
<accession>A0A4P8PFQ7</accession>
<proteinExistence type="predicted"/>
<keyword evidence="2" id="KW-0812">Transmembrane</keyword>
<feature type="transmembrane region" description="Helical" evidence="2">
    <location>
        <begin position="46"/>
        <end position="72"/>
    </location>
</feature>
<gene>
    <name evidence="3" type="primary">orf144</name>
</gene>
<reference evidence="3" key="1">
    <citation type="journal article" date="2019" name="Plant Syst. Evol.">
        <title>Analyses of mitochondrial genomes of the genus Ammopiptanthus provide new insights into the evolution of legume plants.</title>
        <authorList>
            <person name="Feng L."/>
            <person name="Li N."/>
            <person name="Yang W."/>
            <person name="Li Y."/>
            <person name="Wang C.-M."/>
            <person name="Tong S.-W."/>
            <person name="He J.-X."/>
        </authorList>
    </citation>
    <scope>NUCLEOTIDE SEQUENCE</scope>
</reference>
<geneLocation type="mitochondrion" evidence="3"/>
<keyword evidence="2" id="KW-1133">Transmembrane helix</keyword>
<evidence type="ECO:0000313" key="3">
    <source>
        <dbReference type="EMBL" id="QCQ81946.1"/>
    </source>
</evidence>
<protein>
    <submittedName>
        <fullName evidence="3">Uncharacterized protein</fullName>
    </submittedName>
</protein>
<keyword evidence="1" id="KW-0175">Coiled coil</keyword>
<keyword evidence="3" id="KW-0496">Mitochondrion</keyword>
<organism evidence="3">
    <name type="scientific">Ammopiptanthus mongolicus</name>
    <name type="common">Piptanthus mongolicus</name>
    <dbReference type="NCBI Taxonomy" id="126911"/>
    <lineage>
        <taxon>Eukaryota</taxon>
        <taxon>Viridiplantae</taxon>
        <taxon>Streptophyta</taxon>
        <taxon>Embryophyta</taxon>
        <taxon>Tracheophyta</taxon>
        <taxon>Spermatophyta</taxon>
        <taxon>Magnoliopsida</taxon>
        <taxon>eudicotyledons</taxon>
        <taxon>Gunneridae</taxon>
        <taxon>Pentapetalae</taxon>
        <taxon>rosids</taxon>
        <taxon>fabids</taxon>
        <taxon>Fabales</taxon>
        <taxon>Fabaceae</taxon>
        <taxon>Papilionoideae</taxon>
        <taxon>50 kb inversion clade</taxon>
        <taxon>genistoids sensu lato</taxon>
        <taxon>core genistoids</taxon>
        <taxon>Sophoreae</taxon>
        <taxon>Ammopiptanthus</taxon>
    </lineage>
</organism>
<evidence type="ECO:0000256" key="2">
    <source>
        <dbReference type="SAM" id="Phobius"/>
    </source>
</evidence>